<keyword evidence="3" id="KW-1185">Reference proteome</keyword>
<feature type="compositionally biased region" description="Low complexity" evidence="1">
    <location>
        <begin position="321"/>
        <end position="336"/>
    </location>
</feature>
<organism evidence="2 3">
    <name type="scientific">Vanrija pseudolonga</name>
    <dbReference type="NCBI Taxonomy" id="143232"/>
    <lineage>
        <taxon>Eukaryota</taxon>
        <taxon>Fungi</taxon>
        <taxon>Dikarya</taxon>
        <taxon>Basidiomycota</taxon>
        <taxon>Agaricomycotina</taxon>
        <taxon>Tremellomycetes</taxon>
        <taxon>Trichosporonales</taxon>
        <taxon>Trichosporonaceae</taxon>
        <taxon>Vanrija</taxon>
    </lineage>
</organism>
<evidence type="ECO:0000313" key="2">
    <source>
        <dbReference type="EMBL" id="WOO79061.1"/>
    </source>
</evidence>
<name>A0AAF1BG21_9TREE</name>
<accession>A0AAF1BG21</accession>
<protein>
    <submittedName>
        <fullName evidence="2">Uncharacterized protein</fullName>
    </submittedName>
</protein>
<dbReference type="EMBL" id="CP086715">
    <property type="protein sequence ID" value="WOO79061.1"/>
    <property type="molecule type" value="Genomic_DNA"/>
</dbReference>
<proteinExistence type="predicted"/>
<feature type="region of interest" description="Disordered" evidence="1">
    <location>
        <begin position="121"/>
        <end position="272"/>
    </location>
</feature>
<evidence type="ECO:0000256" key="1">
    <source>
        <dbReference type="SAM" id="MobiDB-lite"/>
    </source>
</evidence>
<feature type="region of interest" description="Disordered" evidence="1">
    <location>
        <begin position="289"/>
        <end position="425"/>
    </location>
</feature>
<evidence type="ECO:0000313" key="3">
    <source>
        <dbReference type="Proteomes" id="UP000827549"/>
    </source>
</evidence>
<sequence>MRPTTEAKSTSAVSYAAPPAHPPPPPPAAEPDEELPPYSPCRGGPSCRDHNSTAPQRPSAPRHPSYSAWAPSVVHSRAGLSRLRAMERVESDEERRERVRREQEAELAHWREQVALATILREAEEEPRRPLSQRQGDAVSHPQQRGLDPVASSAAPAPSPSPPSSSALGLHGLGSSTHATPVAASSPPRPTSRTRPRAGTSPAPHSRSPSSPSSSHIHQQPPLSHTSSSSSLSSYRSSSSTTPATPPDSAGALPLPLPAWCNSPAPTPRLTRSASAPDLALLTLQDLEAAYTPVRVPLLRRKVTPNHLRRSHPVPSRMDSRTATTASRTTSRTSAESSRRERNPWSPSGIAERLSPRALVERSPSPPPQAPGDGNNPPSPSRNRPFSFFRRPTRTYPARAEPEPLPHGHEHSAVYGRPAQHPQSEHTYARVPPRLFEQWPTRLPIEYKLWCTPFLGYDDVPVEEEVVGVISEM</sequence>
<feature type="compositionally biased region" description="Basic residues" evidence="1">
    <location>
        <begin position="298"/>
        <end position="312"/>
    </location>
</feature>
<feature type="region of interest" description="Disordered" evidence="1">
    <location>
        <begin position="1"/>
        <end position="106"/>
    </location>
</feature>
<dbReference type="Proteomes" id="UP000827549">
    <property type="component" value="Chromosome 2"/>
</dbReference>
<dbReference type="AlphaFoldDB" id="A0AAF1BG21"/>
<feature type="compositionally biased region" description="Basic and acidic residues" evidence="1">
    <location>
        <begin position="400"/>
        <end position="412"/>
    </location>
</feature>
<gene>
    <name evidence="2" type="ORF">LOC62_02G002598</name>
</gene>
<feature type="compositionally biased region" description="Low complexity" evidence="1">
    <location>
        <begin position="179"/>
        <end position="249"/>
    </location>
</feature>
<dbReference type="RefSeq" id="XP_062625093.1">
    <property type="nucleotide sequence ID" value="XM_062769109.1"/>
</dbReference>
<dbReference type="GeneID" id="87805845"/>
<feature type="compositionally biased region" description="Low complexity" evidence="1">
    <location>
        <begin position="381"/>
        <end position="390"/>
    </location>
</feature>
<reference evidence="2" key="1">
    <citation type="submission" date="2023-10" db="EMBL/GenBank/DDBJ databases">
        <authorList>
            <person name="Noh H."/>
        </authorList>
    </citation>
    <scope>NUCLEOTIDE SEQUENCE</scope>
    <source>
        <strain evidence="2">DUCC4014</strain>
    </source>
</reference>
<feature type="compositionally biased region" description="Pro residues" evidence="1">
    <location>
        <begin position="19"/>
        <end position="29"/>
    </location>
</feature>
<feature type="compositionally biased region" description="Basic and acidic residues" evidence="1">
    <location>
        <begin position="84"/>
        <end position="106"/>
    </location>
</feature>
<feature type="compositionally biased region" description="Polar residues" evidence="1">
    <location>
        <begin position="1"/>
        <end position="13"/>
    </location>
</feature>